<evidence type="ECO:0000313" key="2">
    <source>
        <dbReference type="EMBL" id="PXX20262.1"/>
    </source>
</evidence>
<dbReference type="Proteomes" id="UP000248314">
    <property type="component" value="Unassembled WGS sequence"/>
</dbReference>
<accession>A0A318I6Y9</accession>
<proteinExistence type="predicted"/>
<dbReference type="AlphaFoldDB" id="A0A318I6Y9"/>
<dbReference type="OrthoDB" id="1014000at2"/>
<keyword evidence="1" id="KW-1133">Transmembrane helix</keyword>
<comment type="caution">
    <text evidence="2">The sequence shown here is derived from an EMBL/GenBank/DDBJ whole genome shotgun (WGS) entry which is preliminary data.</text>
</comment>
<evidence type="ECO:0000313" key="3">
    <source>
        <dbReference type="Proteomes" id="UP000248314"/>
    </source>
</evidence>
<keyword evidence="1" id="KW-0812">Transmembrane</keyword>
<reference evidence="2 3" key="1">
    <citation type="submission" date="2018-05" db="EMBL/GenBank/DDBJ databases">
        <title>Genomic Encyclopedia of Type Strains, Phase I: the one thousand microbial genomes (KMG-I) project.</title>
        <authorList>
            <person name="Kyrpides N."/>
        </authorList>
    </citation>
    <scope>NUCLEOTIDE SEQUENCE [LARGE SCALE GENOMIC DNA]</scope>
    <source>
        <strain evidence="2 3">DSM 15611</strain>
    </source>
</reference>
<sequence length="297" mass="33796">MIQENKMAQCARYEKMVQMLLSLLSLGAQSSHQRKRHVSRFAYLLLAMSLSISAQAQMLFSETMTMEIDSTKTLQGSLLPVLDFKTEKENVITLKNTANLNLLINKNRVVNLINKLEFSAYGKEVMVSGGYVHAEFRYLLQHAFEVYPYVESQWAGSRGMNYKISTGLQSRYRLANTKHFLMFANLGLFYEFEKWEYPDPPAGVSSHAYSRSIKSHLSVSFRHSIGEHWQLTTTLIYQAKPDSYLKSARLGGAADLAYRITPTVGVRGTYRLIYDTAPIVPIRKDYNTVEAGLDISF</sequence>
<feature type="transmembrane region" description="Helical" evidence="1">
    <location>
        <begin position="40"/>
        <end position="60"/>
    </location>
</feature>
<evidence type="ECO:0000256" key="1">
    <source>
        <dbReference type="SAM" id="Phobius"/>
    </source>
</evidence>
<protein>
    <submittedName>
        <fullName evidence="2">Uncharacterized protein DUF481</fullName>
    </submittedName>
</protein>
<keyword evidence="1" id="KW-0472">Membrane</keyword>
<keyword evidence="3" id="KW-1185">Reference proteome</keyword>
<organism evidence="2 3">
    <name type="scientific">Hoylesella shahii DSM 15611 = JCM 12083</name>
    <dbReference type="NCBI Taxonomy" id="1122991"/>
    <lineage>
        <taxon>Bacteria</taxon>
        <taxon>Pseudomonadati</taxon>
        <taxon>Bacteroidota</taxon>
        <taxon>Bacteroidia</taxon>
        <taxon>Bacteroidales</taxon>
        <taxon>Prevotellaceae</taxon>
        <taxon>Hoylesella</taxon>
    </lineage>
</organism>
<name>A0A318I6Y9_9BACT</name>
<dbReference type="STRING" id="1122991.GCA_000613445_00861"/>
<dbReference type="EMBL" id="QJJX01000029">
    <property type="protein sequence ID" value="PXX20262.1"/>
    <property type="molecule type" value="Genomic_DNA"/>
</dbReference>
<gene>
    <name evidence="2" type="ORF">EJ73_02167</name>
</gene>